<dbReference type="InterPro" id="IPR024079">
    <property type="entry name" value="MetalloPept_cat_dom_sf"/>
</dbReference>
<dbReference type="PROSITE" id="PS50082">
    <property type="entry name" value="WD_REPEATS_2"/>
    <property type="match status" value="2"/>
</dbReference>
<dbReference type="PANTHER" id="PTHR22847:SF637">
    <property type="entry name" value="WD REPEAT DOMAIN 5B"/>
    <property type="match status" value="1"/>
</dbReference>
<evidence type="ECO:0000313" key="6">
    <source>
        <dbReference type="Proteomes" id="UP000326354"/>
    </source>
</evidence>
<dbReference type="OrthoDB" id="213842at2"/>
<organism evidence="5 6">
    <name type="scientific">Uabimicrobium amorphum</name>
    <dbReference type="NCBI Taxonomy" id="2596890"/>
    <lineage>
        <taxon>Bacteria</taxon>
        <taxon>Pseudomonadati</taxon>
        <taxon>Planctomycetota</taxon>
        <taxon>Candidatus Uabimicrobiia</taxon>
        <taxon>Candidatus Uabimicrobiales</taxon>
        <taxon>Candidatus Uabimicrobiaceae</taxon>
        <taxon>Candidatus Uabimicrobium</taxon>
    </lineage>
</organism>
<reference evidence="5 6" key="1">
    <citation type="submission" date="2019-08" db="EMBL/GenBank/DDBJ databases">
        <title>Complete genome sequence of Candidatus Uab amorphum.</title>
        <authorList>
            <person name="Shiratori T."/>
            <person name="Suzuki S."/>
            <person name="Kakizawa Y."/>
            <person name="Ishida K."/>
        </authorList>
    </citation>
    <scope>NUCLEOTIDE SEQUENCE [LARGE SCALE GENOMIC DNA]</scope>
    <source>
        <strain evidence="5 6">SRT547</strain>
    </source>
</reference>
<evidence type="ECO:0000256" key="2">
    <source>
        <dbReference type="ARBA" id="ARBA00022737"/>
    </source>
</evidence>
<name>A0A5S9F1T3_UABAM</name>
<dbReference type="AlphaFoldDB" id="A0A5S9F1T3"/>
<dbReference type="EMBL" id="AP019860">
    <property type="protein sequence ID" value="BBM82531.1"/>
    <property type="molecule type" value="Genomic_DNA"/>
</dbReference>
<feature type="repeat" description="WD" evidence="3">
    <location>
        <begin position="70"/>
        <end position="110"/>
    </location>
</feature>
<dbReference type="PROSITE" id="PS00678">
    <property type="entry name" value="WD_REPEATS_1"/>
    <property type="match status" value="1"/>
</dbReference>
<dbReference type="PROSITE" id="PS50294">
    <property type="entry name" value="WD_REPEATS_REGION"/>
    <property type="match status" value="2"/>
</dbReference>
<keyword evidence="4" id="KW-0732">Signal</keyword>
<dbReference type="InterPro" id="IPR001680">
    <property type="entry name" value="WD40_rpt"/>
</dbReference>
<gene>
    <name evidence="5" type="ORF">UABAM_00874</name>
</gene>
<dbReference type="Pfam" id="PF00400">
    <property type="entry name" value="WD40"/>
    <property type="match status" value="2"/>
</dbReference>
<evidence type="ECO:0000256" key="3">
    <source>
        <dbReference type="PROSITE-ProRule" id="PRU00221"/>
    </source>
</evidence>
<dbReference type="InterPro" id="IPR015943">
    <property type="entry name" value="WD40/YVTN_repeat-like_dom_sf"/>
</dbReference>
<keyword evidence="2" id="KW-0677">Repeat</keyword>
<keyword evidence="6" id="KW-1185">Reference proteome</keyword>
<evidence type="ECO:0000256" key="1">
    <source>
        <dbReference type="ARBA" id="ARBA00022574"/>
    </source>
</evidence>
<dbReference type="PANTHER" id="PTHR22847">
    <property type="entry name" value="WD40 REPEAT PROTEIN"/>
    <property type="match status" value="1"/>
</dbReference>
<feature type="repeat" description="WD" evidence="3">
    <location>
        <begin position="28"/>
        <end position="61"/>
    </location>
</feature>
<dbReference type="GO" id="GO:0008237">
    <property type="term" value="F:metallopeptidase activity"/>
    <property type="evidence" value="ECO:0007669"/>
    <property type="project" value="InterPro"/>
</dbReference>
<proteinExistence type="predicted"/>
<dbReference type="Gene3D" id="3.40.390.10">
    <property type="entry name" value="Collagenase (Catalytic Domain)"/>
    <property type="match status" value="1"/>
</dbReference>
<evidence type="ECO:0000313" key="5">
    <source>
        <dbReference type="EMBL" id="BBM82531.1"/>
    </source>
</evidence>
<dbReference type="KEGG" id="uam:UABAM_00874"/>
<dbReference type="InterPro" id="IPR011990">
    <property type="entry name" value="TPR-like_helical_dom_sf"/>
</dbReference>
<dbReference type="RefSeq" id="WP_151966771.1">
    <property type="nucleotide sequence ID" value="NZ_AP019860.1"/>
</dbReference>
<feature type="chain" id="PRO_5025000368" description="Anaphase-promoting complex subunit 4 WD40 domain-containing protein" evidence="4">
    <location>
        <begin position="17"/>
        <end position="1144"/>
    </location>
</feature>
<evidence type="ECO:0008006" key="7">
    <source>
        <dbReference type="Google" id="ProtNLM"/>
    </source>
</evidence>
<dbReference type="Gene3D" id="2.130.10.10">
    <property type="entry name" value="YVTN repeat-like/Quinoprotein amine dehydrogenase"/>
    <property type="match status" value="1"/>
</dbReference>
<sequence length="1144" mass="133503">MRYLWLLFFSLSTVCAQDSYFASLQYKLVGHNNVIEKGAISKDTNTLASGDWDGVIQIWSLPFGIKKTTMARHQKKITGLAFIDKKHLISSSEDGTIRVWDFTKGQQLYHFKRNIAITHLAVYNKMVVVAERDGQILTVDLQNRKISPLVRLGQKIKHLQVVNAKVLVVTQRGNVALLQFDGQILYKFANKFNIVSADMYSDYIVTADVNRQVRLWRNKKLLTSFTTAKSILQVFFVDRNRLLIYSGGNVYLYSLRDKKMQKMLEDAFFYTTVHSENWKHLVGFGNKNVYVYRLLATKKNTRAFDGDLAAYVKSNLRTPSRELAPGVVILPFMSAKNKTTQLGSLLAIMSMFTATYTPQKIMNLPLREVEEFYYEHDWLLAEQKLQKRAIANARQQFATNNMLWGKLIKVNKGYELSIFFDGDFPQRREKKVFADVAQIPVWVAQKIHEYTKATTLPVRDEKIAAADIHKMADILPVYFASRFTAELYAWKKIAAQNTHSTFVATHYSYSYSPDHLAPIWHLLRVDKRHPRHTYVREMLAHFYLKEKQNIKALGMYLALLEKDAQNPTLYMQMITALIQEDEWELQRLILLYCRSTLRDIYWYDVIAADYYINYAWELLPQADGKAMFRKKMDKAQQFLQAAYKNNRERWQAPASMIKVVTALKEPQEVLNKWFQRAIQYSKPKEAYGQKFHYLTPRWYGSKEKMLQFARKILNESTAHSPLRFIVLNAHRELLPNDDYYEQQDVWRDISRVFVPYLQVYPRDRIRRIWYWEYAMLAKRYRVAAQQYIKLQNLGQLQSLQSSAPFKSMNKTPLYAALAQEYKQDGEQYFYWLQQALRHNPRDWKRQREYTELLLQNNRQAEAYDHLQALILNSSKWKSEAEEKIADITPGKIAITSKKSQVLHIMAANKLPRKLLEKLSRDLNAKYQIQVQILPEMYSFNKHHFIAERRKKLQESLQRLYRVVGKDKVEAYRAVYDLEKDAEGDFELLRNLLQKTTKGKKMIRDLEENYRDRWNAQAVLGEVKREYTQYINPRGNVGLLLITTEEIGTVEKRQKFADAVTGAGIVSLANLYKFIDTSNAVNGIGYERTFKSSLHAVAGILGVAESTVPQCPLSFADTLFALDTQTTEFCYESARDIVAKYKTLP</sequence>
<dbReference type="SUPFAM" id="SSF50978">
    <property type="entry name" value="WD40 repeat-like"/>
    <property type="match status" value="1"/>
</dbReference>
<dbReference type="InterPro" id="IPR019775">
    <property type="entry name" value="WD40_repeat_CS"/>
</dbReference>
<evidence type="ECO:0000256" key="4">
    <source>
        <dbReference type="SAM" id="SignalP"/>
    </source>
</evidence>
<dbReference type="Proteomes" id="UP000326354">
    <property type="component" value="Chromosome"/>
</dbReference>
<dbReference type="SUPFAM" id="SSF48452">
    <property type="entry name" value="TPR-like"/>
    <property type="match status" value="1"/>
</dbReference>
<feature type="signal peptide" evidence="4">
    <location>
        <begin position="1"/>
        <end position="16"/>
    </location>
</feature>
<accession>A0A5S9F1T3</accession>
<dbReference type="InterPro" id="IPR036322">
    <property type="entry name" value="WD40_repeat_dom_sf"/>
</dbReference>
<protein>
    <recommendedName>
        <fullName evidence="7">Anaphase-promoting complex subunit 4 WD40 domain-containing protein</fullName>
    </recommendedName>
</protein>
<dbReference type="SMART" id="SM00320">
    <property type="entry name" value="WD40"/>
    <property type="match status" value="4"/>
</dbReference>
<keyword evidence="1 3" id="KW-0853">WD repeat</keyword>